<comment type="similarity">
    <text evidence="3">Belongs to the threonine synthase family.</text>
</comment>
<dbReference type="UniPathway" id="UPA00050">
    <property type="reaction ID" value="UER00065"/>
</dbReference>
<accession>A0A2X3ML26</accession>
<dbReference type="InterPro" id="IPR036052">
    <property type="entry name" value="TrpB-like_PALP_sf"/>
</dbReference>
<keyword evidence="7" id="KW-0791">Threonine biosynthesis</keyword>
<dbReference type="GO" id="GO:0006567">
    <property type="term" value="P:L-threonine catabolic process"/>
    <property type="evidence" value="ECO:0007669"/>
    <property type="project" value="TreeGrafter"/>
</dbReference>
<dbReference type="InterPro" id="IPR004450">
    <property type="entry name" value="Thr_synthase-like"/>
</dbReference>
<keyword evidence="15" id="KW-1185">Reference proteome</keyword>
<evidence type="ECO:0000256" key="1">
    <source>
        <dbReference type="ARBA" id="ARBA00001933"/>
    </source>
</evidence>
<evidence type="ECO:0000259" key="13">
    <source>
        <dbReference type="Pfam" id="PF00291"/>
    </source>
</evidence>
<name>A0A2X3ML26_9BACT</name>
<dbReference type="GO" id="GO:0009088">
    <property type="term" value="P:threonine biosynthetic process"/>
    <property type="evidence" value="ECO:0007669"/>
    <property type="project" value="UniProtKB-UniRule"/>
</dbReference>
<evidence type="ECO:0000256" key="7">
    <source>
        <dbReference type="ARBA" id="ARBA00022697"/>
    </source>
</evidence>
<dbReference type="GO" id="GO:0003941">
    <property type="term" value="F:L-serine ammonia-lyase activity"/>
    <property type="evidence" value="ECO:0007669"/>
    <property type="project" value="TreeGrafter"/>
</dbReference>
<evidence type="ECO:0000256" key="10">
    <source>
        <dbReference type="ARBA" id="ARBA00049144"/>
    </source>
</evidence>
<dbReference type="Gene3D" id="3.40.50.1100">
    <property type="match status" value="2"/>
</dbReference>
<reference evidence="15" key="1">
    <citation type="submission" date="2018-05" db="EMBL/GenBank/DDBJ databases">
        <authorList>
            <person name="Hao L."/>
        </authorList>
    </citation>
    <scope>NUCLEOTIDE SEQUENCE [LARGE SCALE GENOMIC DNA]</scope>
</reference>
<dbReference type="GO" id="GO:0004795">
    <property type="term" value="F:threonine synthase activity"/>
    <property type="evidence" value="ECO:0007669"/>
    <property type="project" value="UniProtKB-UniRule"/>
</dbReference>
<evidence type="ECO:0000313" key="15">
    <source>
        <dbReference type="Proteomes" id="UP000249818"/>
    </source>
</evidence>
<keyword evidence="9" id="KW-0456">Lyase</keyword>
<evidence type="ECO:0000313" key="14">
    <source>
        <dbReference type="EMBL" id="SQD92604.1"/>
    </source>
</evidence>
<dbReference type="Proteomes" id="UP000249818">
    <property type="component" value="Chromosome BARAN1"/>
</dbReference>
<dbReference type="InterPro" id="IPR050147">
    <property type="entry name" value="Ser/Thr_Dehydratase"/>
</dbReference>
<dbReference type="AlphaFoldDB" id="A0A2X3ML26"/>
<evidence type="ECO:0000256" key="9">
    <source>
        <dbReference type="ARBA" id="ARBA00023239"/>
    </source>
</evidence>
<dbReference type="PANTHER" id="PTHR48078:SF6">
    <property type="entry name" value="L-THREONINE DEHYDRATASE CATABOLIC TDCB"/>
    <property type="match status" value="1"/>
</dbReference>
<dbReference type="InterPro" id="IPR000634">
    <property type="entry name" value="Ser/Thr_deHydtase_PyrdxlP-BS"/>
</dbReference>
<keyword evidence="6" id="KW-0028">Amino-acid biosynthesis</keyword>
<dbReference type="PANTHER" id="PTHR48078">
    <property type="entry name" value="THREONINE DEHYDRATASE, MITOCHONDRIAL-RELATED"/>
    <property type="match status" value="1"/>
</dbReference>
<evidence type="ECO:0000256" key="11">
    <source>
        <dbReference type="NCBIfam" id="TIGR00260"/>
    </source>
</evidence>
<comment type="cofactor">
    <cofactor evidence="1 12">
        <name>pyridoxal 5'-phosphate</name>
        <dbReference type="ChEBI" id="CHEBI:597326"/>
    </cofactor>
</comment>
<keyword evidence="8 12" id="KW-0663">Pyridoxal phosphate</keyword>
<feature type="modified residue" description="N6-(pyridoxal phosphate)lysine" evidence="12">
    <location>
        <position position="100"/>
    </location>
</feature>
<dbReference type="EC" id="4.2.3.1" evidence="4 11"/>
<dbReference type="Pfam" id="PF00291">
    <property type="entry name" value="PALP"/>
    <property type="match status" value="1"/>
</dbReference>
<sequence>MRGELRCPLCGFRTVPSAVPLPCPTCRVPLDYRPDPPAGSTAAGLTGRGVWRYAPFLPTVDPITLGEGGTPLIPSLRIGPRLGVNLLFKVEGTNPTGSFKDRGAAVLVAVLRSFGARAVADDSSGNAGAALAAYAARAGIRAVLYVPAHASGPKLAQIEALGAELVRVPGPRERATDVVREACAKDPDLLYASHNASPYFVAGLTTLAYELGEEGRIPDHVVVPVGGGGLFLGLVQGFAQLRDRGWIGRVPRLHIVQPEACAPLVRAGGGGDPVEPDPRATVAEGARIPRPKRGREVLAALGAVDGDAVMVGEEEILRGQAELAREEGIWVEPTAALAVAALPALIARGTIGPGEEVVLPLTGHGLKAVNPC</sequence>
<dbReference type="SUPFAM" id="SSF53686">
    <property type="entry name" value="Tryptophan synthase beta subunit-like PLP-dependent enzymes"/>
    <property type="match status" value="1"/>
</dbReference>
<evidence type="ECO:0000256" key="4">
    <source>
        <dbReference type="ARBA" id="ARBA00013028"/>
    </source>
</evidence>
<dbReference type="GO" id="GO:0030170">
    <property type="term" value="F:pyridoxal phosphate binding"/>
    <property type="evidence" value="ECO:0007669"/>
    <property type="project" value="InterPro"/>
</dbReference>
<dbReference type="InterPro" id="IPR001926">
    <property type="entry name" value="TrpB-like_PALP"/>
</dbReference>
<dbReference type="PROSITE" id="PS00165">
    <property type="entry name" value="DEHYDRATASE_SER_THR"/>
    <property type="match status" value="1"/>
</dbReference>
<organism evidence="14 15">
    <name type="scientific">Candidatus Bipolaricaulis anaerobius</name>
    <dbReference type="NCBI Taxonomy" id="2026885"/>
    <lineage>
        <taxon>Bacteria</taxon>
        <taxon>Candidatus Bipolaricaulota</taxon>
        <taxon>Candidatus Bipolaricaulia</taxon>
        <taxon>Candidatus Bipolaricaulales</taxon>
        <taxon>Candidatus Bipolaricaulaceae</taxon>
        <taxon>Candidatus Bipolaricaulis</taxon>
    </lineage>
</organism>
<dbReference type="NCBIfam" id="TIGR00260">
    <property type="entry name" value="thrC"/>
    <property type="match status" value="1"/>
</dbReference>
<dbReference type="GO" id="GO:0009097">
    <property type="term" value="P:isoleucine biosynthetic process"/>
    <property type="evidence" value="ECO:0007669"/>
    <property type="project" value="TreeGrafter"/>
</dbReference>
<evidence type="ECO:0000256" key="3">
    <source>
        <dbReference type="ARBA" id="ARBA00005517"/>
    </source>
</evidence>
<evidence type="ECO:0000256" key="8">
    <source>
        <dbReference type="ARBA" id="ARBA00022898"/>
    </source>
</evidence>
<gene>
    <name evidence="14" type="ORF">BARAN1_0580</name>
</gene>
<dbReference type="KEGG" id="bana:BARAN1_0580"/>
<dbReference type="GO" id="GO:0006565">
    <property type="term" value="P:L-serine catabolic process"/>
    <property type="evidence" value="ECO:0007669"/>
    <property type="project" value="TreeGrafter"/>
</dbReference>
<feature type="domain" description="Tryptophan synthase beta chain-like PALP" evidence="13">
    <location>
        <begin position="63"/>
        <end position="363"/>
    </location>
</feature>
<evidence type="ECO:0000256" key="12">
    <source>
        <dbReference type="PIRSR" id="PIRSR604450-51"/>
    </source>
</evidence>
<comment type="catalytic activity">
    <reaction evidence="10">
        <text>O-phospho-L-homoserine + H2O = L-threonine + phosphate</text>
        <dbReference type="Rhea" id="RHEA:10840"/>
        <dbReference type="ChEBI" id="CHEBI:15377"/>
        <dbReference type="ChEBI" id="CHEBI:43474"/>
        <dbReference type="ChEBI" id="CHEBI:57590"/>
        <dbReference type="ChEBI" id="CHEBI:57926"/>
        <dbReference type="EC" id="4.2.3.1"/>
    </reaction>
</comment>
<proteinExistence type="inferred from homology"/>
<protein>
    <recommendedName>
        <fullName evidence="5 11">Threonine synthase</fullName>
        <ecNumber evidence="4 11">4.2.3.1</ecNumber>
    </recommendedName>
</protein>
<evidence type="ECO:0000256" key="6">
    <source>
        <dbReference type="ARBA" id="ARBA00022605"/>
    </source>
</evidence>
<comment type="pathway">
    <text evidence="2">Amino-acid biosynthesis; L-threonine biosynthesis; L-threonine from L-aspartate: step 5/5.</text>
</comment>
<dbReference type="GO" id="GO:0004794">
    <property type="term" value="F:threonine deaminase activity"/>
    <property type="evidence" value="ECO:0007669"/>
    <property type="project" value="TreeGrafter"/>
</dbReference>
<evidence type="ECO:0000256" key="2">
    <source>
        <dbReference type="ARBA" id="ARBA00004979"/>
    </source>
</evidence>
<dbReference type="RefSeq" id="WP_122031760.1">
    <property type="nucleotide sequence ID" value="NZ_LS483254.1"/>
</dbReference>
<evidence type="ECO:0000256" key="5">
    <source>
        <dbReference type="ARBA" id="ARBA00018679"/>
    </source>
</evidence>
<dbReference type="OrthoDB" id="9778118at2"/>
<dbReference type="EMBL" id="LS483254">
    <property type="protein sequence ID" value="SQD92604.1"/>
    <property type="molecule type" value="Genomic_DNA"/>
</dbReference>